<dbReference type="Pfam" id="PF01168">
    <property type="entry name" value="Ala_racemase_N"/>
    <property type="match status" value="1"/>
</dbReference>
<comment type="similarity">
    <text evidence="2 4">Belongs to the pyridoxal phosphate-binding protein YggS/PROSC family.</text>
</comment>
<dbReference type="Gene3D" id="3.20.20.10">
    <property type="entry name" value="Alanine racemase"/>
    <property type="match status" value="1"/>
</dbReference>
<feature type="modified residue" description="N6-(pyridoxal phosphate)lysine" evidence="2 3">
    <location>
        <position position="51"/>
    </location>
</feature>
<sequence length="251" mass="27091">MHSAPNKEADCNGSSDAGTAQRLAAVLARIRAAELRFGRVPDSVELLAVSKVQPATLIADAFDAGQRAFGESYVHEALEKQARLQSLPLTWHFIGRIQGNKTRDIATHFDWVHSLFDIRHARRLDAQRPPERGPLPVCVQVNLSGEASKGGLAPAEVAGFIDQCASLPNLRIEGLMTLPAPGADFDAQRRPFAALRELRDRLARTNLPLPVLSMGMTDDLEAAVAEGATIVRVGTAIFGPRPAAKPETTDH</sequence>
<comment type="cofactor">
    <cofactor evidence="3">
        <name>pyridoxal 5'-phosphate</name>
        <dbReference type="ChEBI" id="CHEBI:597326"/>
    </cofactor>
</comment>
<evidence type="ECO:0000259" key="5">
    <source>
        <dbReference type="Pfam" id="PF01168"/>
    </source>
</evidence>
<dbReference type="SUPFAM" id="SSF51419">
    <property type="entry name" value="PLP-binding barrel"/>
    <property type="match status" value="1"/>
</dbReference>
<dbReference type="GO" id="GO:0030170">
    <property type="term" value="F:pyridoxal phosphate binding"/>
    <property type="evidence" value="ECO:0007669"/>
    <property type="project" value="UniProtKB-UniRule"/>
</dbReference>
<dbReference type="HAMAP" id="MF_02087">
    <property type="entry name" value="PLP_homeostasis"/>
    <property type="match status" value="1"/>
</dbReference>
<evidence type="ECO:0000256" key="3">
    <source>
        <dbReference type="PIRSR" id="PIRSR004848-1"/>
    </source>
</evidence>
<dbReference type="AlphaFoldDB" id="A0A5M8FNR8"/>
<keyword evidence="7" id="KW-1185">Reference proteome</keyword>
<dbReference type="EMBL" id="VWXX01000011">
    <property type="protein sequence ID" value="KAA6185306.1"/>
    <property type="molecule type" value="Genomic_DNA"/>
</dbReference>
<protein>
    <recommendedName>
        <fullName evidence="2">Pyridoxal phosphate homeostasis protein</fullName>
        <shortName evidence="2">PLP homeostasis protein</shortName>
    </recommendedName>
</protein>
<dbReference type="InterPro" id="IPR001608">
    <property type="entry name" value="Ala_racemase_N"/>
</dbReference>
<name>A0A5M8FNR8_9GAMM</name>
<feature type="domain" description="Alanine racemase N-terminal" evidence="5">
    <location>
        <begin position="43"/>
        <end position="242"/>
    </location>
</feature>
<dbReference type="InterPro" id="IPR029066">
    <property type="entry name" value="PLP-binding_barrel"/>
</dbReference>
<dbReference type="Proteomes" id="UP000322981">
    <property type="component" value="Unassembled WGS sequence"/>
</dbReference>
<gene>
    <name evidence="6" type="ORF">F2Q65_09410</name>
</gene>
<dbReference type="CDD" id="cd06824">
    <property type="entry name" value="PLPDE_III_Yggs_like"/>
    <property type="match status" value="1"/>
</dbReference>
<dbReference type="PANTHER" id="PTHR10146">
    <property type="entry name" value="PROLINE SYNTHETASE CO-TRANSCRIBED BACTERIAL HOMOLOG PROTEIN"/>
    <property type="match status" value="1"/>
</dbReference>
<dbReference type="OrthoDB" id="9804072at2"/>
<dbReference type="NCBIfam" id="TIGR00044">
    <property type="entry name" value="YggS family pyridoxal phosphate-dependent enzyme"/>
    <property type="match status" value="1"/>
</dbReference>
<organism evidence="6 7">
    <name type="scientific">Thiohalocapsa marina</name>
    <dbReference type="NCBI Taxonomy" id="424902"/>
    <lineage>
        <taxon>Bacteria</taxon>
        <taxon>Pseudomonadati</taxon>
        <taxon>Pseudomonadota</taxon>
        <taxon>Gammaproteobacteria</taxon>
        <taxon>Chromatiales</taxon>
        <taxon>Chromatiaceae</taxon>
        <taxon>Thiohalocapsa</taxon>
    </lineage>
</organism>
<comment type="function">
    <text evidence="2">Pyridoxal 5'-phosphate (PLP)-binding protein, which is involved in PLP homeostasis.</text>
</comment>
<dbReference type="PROSITE" id="PS01211">
    <property type="entry name" value="UPF0001"/>
    <property type="match status" value="1"/>
</dbReference>
<dbReference type="PANTHER" id="PTHR10146:SF14">
    <property type="entry name" value="PYRIDOXAL PHOSPHATE HOMEOSTASIS PROTEIN"/>
    <property type="match status" value="1"/>
</dbReference>
<keyword evidence="1 2" id="KW-0663">Pyridoxal phosphate</keyword>
<evidence type="ECO:0000256" key="4">
    <source>
        <dbReference type="RuleBase" id="RU004514"/>
    </source>
</evidence>
<reference evidence="6 7" key="1">
    <citation type="submission" date="2019-09" db="EMBL/GenBank/DDBJ databases">
        <title>Whole-genome sequence of the purple sulfur bacterium Thiohalocapsa marina DSM 19078.</title>
        <authorList>
            <person name="Kyndt J.A."/>
            <person name="Meyer T.E."/>
        </authorList>
    </citation>
    <scope>NUCLEOTIDE SEQUENCE [LARGE SCALE GENOMIC DNA]</scope>
    <source>
        <strain evidence="6 7">DSM 19078</strain>
    </source>
</reference>
<evidence type="ECO:0000313" key="7">
    <source>
        <dbReference type="Proteomes" id="UP000322981"/>
    </source>
</evidence>
<dbReference type="PIRSF" id="PIRSF004848">
    <property type="entry name" value="YBL036c_PLPDEIII"/>
    <property type="match status" value="1"/>
</dbReference>
<dbReference type="InterPro" id="IPR011078">
    <property type="entry name" value="PyrdxlP_homeostasis"/>
</dbReference>
<dbReference type="RefSeq" id="WP_150092721.1">
    <property type="nucleotide sequence ID" value="NZ_VWXX01000011.1"/>
</dbReference>
<proteinExistence type="inferred from homology"/>
<evidence type="ECO:0000313" key="6">
    <source>
        <dbReference type="EMBL" id="KAA6185306.1"/>
    </source>
</evidence>
<comment type="caution">
    <text evidence="6">The sequence shown here is derived from an EMBL/GenBank/DDBJ whole genome shotgun (WGS) entry which is preliminary data.</text>
</comment>
<accession>A0A5M8FNR8</accession>
<evidence type="ECO:0000256" key="1">
    <source>
        <dbReference type="ARBA" id="ARBA00022898"/>
    </source>
</evidence>
<evidence type="ECO:0000256" key="2">
    <source>
        <dbReference type="HAMAP-Rule" id="MF_02087"/>
    </source>
</evidence>